<comment type="similarity">
    <text evidence="1">Belongs to the arrestin family.</text>
</comment>
<keyword evidence="2" id="KW-0716">Sensory transduction</keyword>
<reference evidence="7" key="2">
    <citation type="submission" date="2025-04" db="UniProtKB">
        <authorList>
            <consortium name="RefSeq"/>
        </authorList>
    </citation>
    <scope>IDENTIFICATION</scope>
    <source>
        <strain evidence="7">Aabys</strain>
    </source>
</reference>
<dbReference type="SUPFAM" id="SSF81296">
    <property type="entry name" value="E set domains"/>
    <property type="match status" value="2"/>
</dbReference>
<evidence type="ECO:0000256" key="3">
    <source>
        <dbReference type="SAM" id="MobiDB-lite"/>
    </source>
</evidence>
<dbReference type="InterPro" id="IPR050357">
    <property type="entry name" value="Arrestin_domain-protein"/>
</dbReference>
<dbReference type="InterPro" id="IPR014752">
    <property type="entry name" value="Arrestin-like_C"/>
</dbReference>
<dbReference type="EnsemblMetazoa" id="MDOA003710-RA">
    <property type="protein sequence ID" value="MDOA003710-PA"/>
    <property type="gene ID" value="MDOA003710"/>
</dbReference>
<dbReference type="GO" id="GO:0005737">
    <property type="term" value="C:cytoplasm"/>
    <property type="evidence" value="ECO:0007669"/>
    <property type="project" value="TreeGrafter"/>
</dbReference>
<dbReference type="PANTHER" id="PTHR11188">
    <property type="entry name" value="ARRESTIN DOMAIN CONTAINING PROTEIN"/>
    <property type="match status" value="1"/>
</dbReference>
<reference evidence="5" key="1">
    <citation type="submission" date="2020-05" db="UniProtKB">
        <authorList>
            <consortium name="EnsemblMetazoa"/>
        </authorList>
    </citation>
    <scope>IDENTIFICATION</scope>
    <source>
        <strain evidence="5">Aabys</strain>
    </source>
</reference>
<dbReference type="InterPro" id="IPR011021">
    <property type="entry name" value="Arrestin-like_N"/>
</dbReference>
<name>A0A1I8MD83_MUSDO</name>
<keyword evidence="6" id="KW-1185">Reference proteome</keyword>
<dbReference type="InterPro" id="IPR014756">
    <property type="entry name" value="Ig_E-set"/>
</dbReference>
<dbReference type="VEuPathDB" id="VectorBase:MDOA003710"/>
<dbReference type="OrthoDB" id="7785529at2759"/>
<feature type="domain" description="Arrestin C-terminal-like" evidence="4">
    <location>
        <begin position="183"/>
        <end position="315"/>
    </location>
</feature>
<dbReference type="AlphaFoldDB" id="A0A1I8MD83"/>
<dbReference type="SMART" id="SM01017">
    <property type="entry name" value="Arrestin_C"/>
    <property type="match status" value="1"/>
</dbReference>
<dbReference type="InterPro" id="IPR011022">
    <property type="entry name" value="Arrestin_C-like"/>
</dbReference>
<dbReference type="Proteomes" id="UP001652621">
    <property type="component" value="Unplaced"/>
</dbReference>
<evidence type="ECO:0000256" key="2">
    <source>
        <dbReference type="ARBA" id="ARBA00022606"/>
    </source>
</evidence>
<organism evidence="5">
    <name type="scientific">Musca domestica</name>
    <name type="common">House fly</name>
    <dbReference type="NCBI Taxonomy" id="7370"/>
    <lineage>
        <taxon>Eukaryota</taxon>
        <taxon>Metazoa</taxon>
        <taxon>Ecdysozoa</taxon>
        <taxon>Arthropoda</taxon>
        <taxon>Hexapoda</taxon>
        <taxon>Insecta</taxon>
        <taxon>Pterygota</taxon>
        <taxon>Neoptera</taxon>
        <taxon>Endopterygota</taxon>
        <taxon>Diptera</taxon>
        <taxon>Brachycera</taxon>
        <taxon>Muscomorpha</taxon>
        <taxon>Muscoidea</taxon>
        <taxon>Muscidae</taxon>
        <taxon>Musca</taxon>
    </lineage>
</organism>
<feature type="region of interest" description="Disordered" evidence="3">
    <location>
        <begin position="369"/>
        <end position="476"/>
    </location>
</feature>
<dbReference type="RefSeq" id="XP_005180778.1">
    <property type="nucleotide sequence ID" value="XM_005180721.3"/>
</dbReference>
<dbReference type="Pfam" id="PF00339">
    <property type="entry name" value="Arrestin_N"/>
    <property type="match status" value="1"/>
</dbReference>
<proteinExistence type="inferred from homology"/>
<dbReference type="GO" id="GO:0015031">
    <property type="term" value="P:protein transport"/>
    <property type="evidence" value="ECO:0007669"/>
    <property type="project" value="TreeGrafter"/>
</dbReference>
<dbReference type="VEuPathDB" id="VectorBase:MDOMA2_020306"/>
<evidence type="ECO:0000313" key="5">
    <source>
        <dbReference type="EnsemblMetazoa" id="MDOA003710-PA"/>
    </source>
</evidence>
<accession>A0A1I8MD83</accession>
<dbReference type="STRING" id="7370.A0A1I8MD83"/>
<evidence type="ECO:0000259" key="4">
    <source>
        <dbReference type="SMART" id="SM01017"/>
    </source>
</evidence>
<sequence>MSSSSSKCTITFDNNPFGVYYAGQVVSGTAELVTTRPKTIRSIAISISGFSEVRWTENITKQDAQGNREKAVETYSATEIYYTNDKFVYGQNGGAQLELPAGKYVFPFQGSIPPNAPTSFNGAWGRIQHEVTLTIDRVMRYNNEFKQAYTVISPYDLNLNPNHGKPLHKIEEKTFCWSLCCGSKGPMVMTAKAPFSGYAPGQKIRFNIVLDNQSDVHCSDVKVRLMKKVVYTSRSPETKTKETEIKVADNHCGEVVKYNKAEFNEFLQIPSTTPTSLESCSIIKVSYSLKFIAKVSRIHGDLVIEFPLTIGTVALFASTVETEAVTSQPGRGPVYKPLPPPMFEEDVRSEQFESNTFKPRYPVFLNDGELGVNGTATPGPAAPPPSSANNLYPSPQPGPMVVTPTPPKANITPTAPPAAVMPSPTAPQSPAVVQPPNTNRPTPGPPHQPSLEVLGFSLPPDYEPTPHDPSANIGWK</sequence>
<dbReference type="GeneID" id="101892437"/>
<dbReference type="Pfam" id="PF02752">
    <property type="entry name" value="Arrestin_C"/>
    <property type="match status" value="1"/>
</dbReference>
<dbReference type="eggNOG" id="KOG3780">
    <property type="taxonomic scope" value="Eukaryota"/>
</dbReference>
<protein>
    <submittedName>
        <fullName evidence="7">Arrestin domain-containing protein 3</fullName>
    </submittedName>
</protein>
<evidence type="ECO:0000313" key="6">
    <source>
        <dbReference type="Proteomes" id="UP001652621"/>
    </source>
</evidence>
<dbReference type="PANTHER" id="PTHR11188:SF167">
    <property type="entry name" value="ARRESTIN C-TERMINAL-LIKE DOMAIN-CONTAINING PROTEIN-RELATED"/>
    <property type="match status" value="1"/>
</dbReference>
<dbReference type="PRINTS" id="PR01217">
    <property type="entry name" value="PRICHEXTENSN"/>
</dbReference>
<gene>
    <name evidence="5" type="primary">101892437</name>
    <name evidence="7" type="synonym">LOC101892437</name>
</gene>
<dbReference type="Gene3D" id="2.60.40.640">
    <property type="match status" value="2"/>
</dbReference>
<dbReference type="KEGG" id="mde:101892437"/>
<evidence type="ECO:0000313" key="7">
    <source>
        <dbReference type="RefSeq" id="XP_005180778.1"/>
    </source>
</evidence>
<evidence type="ECO:0000256" key="1">
    <source>
        <dbReference type="ARBA" id="ARBA00005298"/>
    </source>
</evidence>